<feature type="transmembrane region" description="Helical" evidence="6">
    <location>
        <begin position="106"/>
        <end position="129"/>
    </location>
</feature>
<evidence type="ECO:0000259" key="7">
    <source>
        <dbReference type="PROSITE" id="PS50850"/>
    </source>
</evidence>
<dbReference type="InterPro" id="IPR050189">
    <property type="entry name" value="MFS_Efflux_Transporters"/>
</dbReference>
<dbReference type="InterPro" id="IPR011701">
    <property type="entry name" value="MFS"/>
</dbReference>
<feature type="transmembrane region" description="Helical" evidence="6">
    <location>
        <begin position="255"/>
        <end position="276"/>
    </location>
</feature>
<feature type="domain" description="Major facilitator superfamily (MFS) profile" evidence="7">
    <location>
        <begin position="12"/>
        <end position="411"/>
    </location>
</feature>
<keyword evidence="2" id="KW-1003">Cell membrane</keyword>
<dbReference type="GO" id="GO:0022857">
    <property type="term" value="F:transmembrane transporter activity"/>
    <property type="evidence" value="ECO:0007669"/>
    <property type="project" value="InterPro"/>
</dbReference>
<proteinExistence type="predicted"/>
<dbReference type="PANTHER" id="PTHR43124:SF3">
    <property type="entry name" value="CHLORAMPHENICOL EFFLUX PUMP RV0191"/>
    <property type="match status" value="1"/>
</dbReference>
<comment type="caution">
    <text evidence="8">The sequence shown here is derived from an EMBL/GenBank/DDBJ whole genome shotgun (WGS) entry which is preliminary data.</text>
</comment>
<evidence type="ECO:0000256" key="2">
    <source>
        <dbReference type="ARBA" id="ARBA00022475"/>
    </source>
</evidence>
<reference evidence="8" key="1">
    <citation type="submission" date="2019-08" db="EMBL/GenBank/DDBJ databases">
        <authorList>
            <person name="Kucharzyk K."/>
            <person name="Murdoch R.W."/>
            <person name="Higgins S."/>
            <person name="Loffler F."/>
        </authorList>
    </citation>
    <scope>NUCLEOTIDE SEQUENCE</scope>
</reference>
<evidence type="ECO:0000256" key="6">
    <source>
        <dbReference type="SAM" id="Phobius"/>
    </source>
</evidence>
<dbReference type="PROSITE" id="PS50850">
    <property type="entry name" value="MFS"/>
    <property type="match status" value="1"/>
</dbReference>
<feature type="transmembrane region" description="Helical" evidence="6">
    <location>
        <begin position="12"/>
        <end position="36"/>
    </location>
</feature>
<feature type="transmembrane region" description="Helical" evidence="6">
    <location>
        <begin position="357"/>
        <end position="378"/>
    </location>
</feature>
<feature type="transmembrane region" description="Helical" evidence="6">
    <location>
        <begin position="288"/>
        <end position="310"/>
    </location>
</feature>
<dbReference type="Gene3D" id="1.20.1250.20">
    <property type="entry name" value="MFS general substrate transporter like domains"/>
    <property type="match status" value="2"/>
</dbReference>
<evidence type="ECO:0000256" key="3">
    <source>
        <dbReference type="ARBA" id="ARBA00022692"/>
    </source>
</evidence>
<dbReference type="GO" id="GO:0005886">
    <property type="term" value="C:plasma membrane"/>
    <property type="evidence" value="ECO:0007669"/>
    <property type="project" value="UniProtKB-SubCell"/>
</dbReference>
<dbReference type="InterPro" id="IPR036259">
    <property type="entry name" value="MFS_trans_sf"/>
</dbReference>
<keyword evidence="4 6" id="KW-1133">Transmembrane helix</keyword>
<dbReference type="SUPFAM" id="SSF103473">
    <property type="entry name" value="MFS general substrate transporter"/>
    <property type="match status" value="1"/>
</dbReference>
<dbReference type="Pfam" id="PF07690">
    <property type="entry name" value="MFS_1"/>
    <property type="match status" value="1"/>
</dbReference>
<organism evidence="8">
    <name type="scientific">bioreactor metagenome</name>
    <dbReference type="NCBI Taxonomy" id="1076179"/>
    <lineage>
        <taxon>unclassified sequences</taxon>
        <taxon>metagenomes</taxon>
        <taxon>ecological metagenomes</taxon>
    </lineage>
</organism>
<evidence type="ECO:0000313" key="8">
    <source>
        <dbReference type="EMBL" id="MPL59533.1"/>
    </source>
</evidence>
<evidence type="ECO:0000256" key="1">
    <source>
        <dbReference type="ARBA" id="ARBA00004651"/>
    </source>
</evidence>
<feature type="transmembrane region" description="Helical" evidence="6">
    <location>
        <begin position="136"/>
        <end position="162"/>
    </location>
</feature>
<accession>A0A644SY45</accession>
<feature type="transmembrane region" description="Helical" evidence="6">
    <location>
        <begin position="384"/>
        <end position="406"/>
    </location>
</feature>
<keyword evidence="5 6" id="KW-0472">Membrane</keyword>
<evidence type="ECO:0000256" key="5">
    <source>
        <dbReference type="ARBA" id="ARBA00023136"/>
    </source>
</evidence>
<dbReference type="EMBL" id="VSSQ01000009">
    <property type="protein sequence ID" value="MPL59533.1"/>
    <property type="molecule type" value="Genomic_DNA"/>
</dbReference>
<dbReference type="PANTHER" id="PTHR43124">
    <property type="entry name" value="PURINE EFFLUX PUMP PBUE"/>
    <property type="match status" value="1"/>
</dbReference>
<feature type="transmembrane region" description="Helical" evidence="6">
    <location>
        <begin position="48"/>
        <end position="68"/>
    </location>
</feature>
<feature type="transmembrane region" description="Helical" evidence="6">
    <location>
        <begin position="168"/>
        <end position="187"/>
    </location>
</feature>
<dbReference type="AlphaFoldDB" id="A0A644SY45"/>
<comment type="subcellular location">
    <subcellularLocation>
        <location evidence="1">Cell membrane</location>
        <topology evidence="1">Multi-pass membrane protein</topology>
    </subcellularLocation>
</comment>
<feature type="transmembrane region" description="Helical" evidence="6">
    <location>
        <begin position="215"/>
        <end position="235"/>
    </location>
</feature>
<gene>
    <name evidence="8" type="primary">sauU_1</name>
    <name evidence="8" type="ORF">SDC9_05086</name>
</gene>
<evidence type="ECO:0000256" key="4">
    <source>
        <dbReference type="ARBA" id="ARBA00022989"/>
    </source>
</evidence>
<feature type="transmembrane region" description="Helical" evidence="6">
    <location>
        <begin position="316"/>
        <end position="336"/>
    </location>
</feature>
<dbReference type="InterPro" id="IPR020846">
    <property type="entry name" value="MFS_dom"/>
</dbReference>
<keyword evidence="3 6" id="KW-0812">Transmembrane</keyword>
<name>A0A644SY45_9ZZZZ</name>
<sequence>MAPEKQLNPSYRWVILAINFIICAMAYAGLTMWGMASTDLASTFNITPVQASLGAALLMAGYAVGSYVEANLTSKVGYRGAGLLGLVLMTIGTIGIPMAGNYNLILLLRFLQGWGILWLVGVNSSVAWFPAKQRGLASGVIGGGLTLGIGCGGWVATVLMAAAGTWQGAFRIWGIILCVSTIIWALLMKEPPKGLYPEDAAHSVSSGPQKKINPFATAACWLCILILFFNCWQLIGFNSIVANYLKDVGFTAAQASTVVLLAGLIGVASTPIGGAISDRLVQKGWKPLKARAFTTAVPGFLVAAVATAIFPFLAQISFGVACLMALFVGWGVPVTNATSGALPMDLLQNEDAAGRMFGANILVGIGGGGILAPIIAAALAESMGWTACFMVLAAGAAAGTVISLILPRFKLEH</sequence>
<feature type="transmembrane region" description="Helical" evidence="6">
    <location>
        <begin position="80"/>
        <end position="100"/>
    </location>
</feature>
<protein>
    <submittedName>
        <fullName evidence="8">Putative sulfoacetate transporter SauU</fullName>
    </submittedName>
</protein>